<proteinExistence type="predicted"/>
<feature type="non-terminal residue" evidence="2">
    <location>
        <position position="85"/>
    </location>
</feature>
<dbReference type="AlphaFoldDB" id="A0A0C3P705"/>
<feature type="region of interest" description="Disordered" evidence="1">
    <location>
        <begin position="1"/>
        <end position="30"/>
    </location>
</feature>
<keyword evidence="3" id="KW-1185">Reference proteome</keyword>
<protein>
    <recommendedName>
        <fullName evidence="4">ARS-binding protein 1 N-terminal domain-containing protein</fullName>
    </recommendedName>
</protein>
<dbReference type="InParanoid" id="A0A0C3P705"/>
<accession>A0A0C3P705</accession>
<evidence type="ECO:0008006" key="4">
    <source>
        <dbReference type="Google" id="ProtNLM"/>
    </source>
</evidence>
<evidence type="ECO:0000313" key="3">
    <source>
        <dbReference type="Proteomes" id="UP000054217"/>
    </source>
</evidence>
<gene>
    <name evidence="2" type="ORF">M404DRAFT_90322</name>
</gene>
<dbReference type="Proteomes" id="UP000054217">
    <property type="component" value="Unassembled WGS sequence"/>
</dbReference>
<organism evidence="2 3">
    <name type="scientific">Pisolithus tinctorius Marx 270</name>
    <dbReference type="NCBI Taxonomy" id="870435"/>
    <lineage>
        <taxon>Eukaryota</taxon>
        <taxon>Fungi</taxon>
        <taxon>Dikarya</taxon>
        <taxon>Basidiomycota</taxon>
        <taxon>Agaricomycotina</taxon>
        <taxon>Agaricomycetes</taxon>
        <taxon>Agaricomycetidae</taxon>
        <taxon>Boletales</taxon>
        <taxon>Sclerodermatineae</taxon>
        <taxon>Pisolithaceae</taxon>
        <taxon>Pisolithus</taxon>
    </lineage>
</organism>
<evidence type="ECO:0000256" key="1">
    <source>
        <dbReference type="SAM" id="MobiDB-lite"/>
    </source>
</evidence>
<dbReference type="OrthoDB" id="3180757at2759"/>
<dbReference type="HOGENOM" id="CLU_018294_8_1_1"/>
<sequence length="85" mass="9700">KPRTEHAPYKPRKPRVITNKDSPKSSAQPLQACKHGMLTLHDWMTVFMYVDAHPGISQDAVVQHFKTCPEGTLIFDQSTLSRKLR</sequence>
<reference evidence="2 3" key="1">
    <citation type="submission" date="2014-04" db="EMBL/GenBank/DDBJ databases">
        <authorList>
            <consortium name="DOE Joint Genome Institute"/>
            <person name="Kuo A."/>
            <person name="Kohler A."/>
            <person name="Costa M.D."/>
            <person name="Nagy L.G."/>
            <person name="Floudas D."/>
            <person name="Copeland A."/>
            <person name="Barry K.W."/>
            <person name="Cichocki N."/>
            <person name="Veneault-Fourrey C."/>
            <person name="LaButti K."/>
            <person name="Lindquist E.A."/>
            <person name="Lipzen A."/>
            <person name="Lundell T."/>
            <person name="Morin E."/>
            <person name="Murat C."/>
            <person name="Sun H."/>
            <person name="Tunlid A."/>
            <person name="Henrissat B."/>
            <person name="Grigoriev I.V."/>
            <person name="Hibbett D.S."/>
            <person name="Martin F."/>
            <person name="Nordberg H.P."/>
            <person name="Cantor M.N."/>
            <person name="Hua S.X."/>
        </authorList>
    </citation>
    <scope>NUCLEOTIDE SEQUENCE [LARGE SCALE GENOMIC DNA]</scope>
    <source>
        <strain evidence="2 3">Marx 270</strain>
    </source>
</reference>
<name>A0A0C3P705_PISTI</name>
<reference evidence="3" key="2">
    <citation type="submission" date="2015-01" db="EMBL/GenBank/DDBJ databases">
        <title>Evolutionary Origins and Diversification of the Mycorrhizal Mutualists.</title>
        <authorList>
            <consortium name="DOE Joint Genome Institute"/>
            <consortium name="Mycorrhizal Genomics Consortium"/>
            <person name="Kohler A."/>
            <person name="Kuo A."/>
            <person name="Nagy L.G."/>
            <person name="Floudas D."/>
            <person name="Copeland A."/>
            <person name="Barry K.W."/>
            <person name="Cichocki N."/>
            <person name="Veneault-Fourrey C."/>
            <person name="LaButti K."/>
            <person name="Lindquist E.A."/>
            <person name="Lipzen A."/>
            <person name="Lundell T."/>
            <person name="Morin E."/>
            <person name="Murat C."/>
            <person name="Riley R."/>
            <person name="Ohm R."/>
            <person name="Sun H."/>
            <person name="Tunlid A."/>
            <person name="Henrissat B."/>
            <person name="Grigoriev I.V."/>
            <person name="Hibbett D.S."/>
            <person name="Martin F."/>
        </authorList>
    </citation>
    <scope>NUCLEOTIDE SEQUENCE [LARGE SCALE GENOMIC DNA]</scope>
    <source>
        <strain evidence="3">Marx 270</strain>
    </source>
</reference>
<dbReference type="EMBL" id="KN831978">
    <property type="protein sequence ID" value="KIO03179.1"/>
    <property type="molecule type" value="Genomic_DNA"/>
</dbReference>
<feature type="non-terminal residue" evidence="2">
    <location>
        <position position="1"/>
    </location>
</feature>
<evidence type="ECO:0000313" key="2">
    <source>
        <dbReference type="EMBL" id="KIO03179.1"/>
    </source>
</evidence>